<dbReference type="AlphaFoldDB" id="A0A2N3NKF9"/>
<name>A0A2N3NKF9_9PEZI</name>
<evidence type="ECO:0000313" key="2">
    <source>
        <dbReference type="Proteomes" id="UP000233524"/>
    </source>
</evidence>
<dbReference type="OrthoDB" id="4571402at2759"/>
<accession>A0A2N3NKF9</accession>
<protein>
    <submittedName>
        <fullName evidence="1">Uncharacterized protein</fullName>
    </submittedName>
</protein>
<gene>
    <name evidence="1" type="ORF">jhhlp_000276</name>
</gene>
<comment type="caution">
    <text evidence="1">The sequence shown here is derived from an EMBL/GenBank/DDBJ whole genome shotgun (WGS) entry which is preliminary data.</text>
</comment>
<organism evidence="1 2">
    <name type="scientific">Lomentospora prolificans</name>
    <dbReference type="NCBI Taxonomy" id="41688"/>
    <lineage>
        <taxon>Eukaryota</taxon>
        <taxon>Fungi</taxon>
        <taxon>Dikarya</taxon>
        <taxon>Ascomycota</taxon>
        <taxon>Pezizomycotina</taxon>
        <taxon>Sordariomycetes</taxon>
        <taxon>Hypocreomycetidae</taxon>
        <taxon>Microascales</taxon>
        <taxon>Microascaceae</taxon>
        <taxon>Lomentospora</taxon>
    </lineage>
</organism>
<evidence type="ECO:0000313" key="1">
    <source>
        <dbReference type="EMBL" id="PKS12935.1"/>
    </source>
</evidence>
<dbReference type="EMBL" id="NLAX01000002">
    <property type="protein sequence ID" value="PKS12935.1"/>
    <property type="molecule type" value="Genomic_DNA"/>
</dbReference>
<dbReference type="InParanoid" id="A0A2N3NKF9"/>
<proteinExistence type="predicted"/>
<reference evidence="1 2" key="1">
    <citation type="journal article" date="2017" name="G3 (Bethesda)">
        <title>First Draft Genome Sequence of the Pathogenic Fungus Lomentospora prolificans (Formerly Scedosporium prolificans).</title>
        <authorList>
            <person name="Luo R."/>
            <person name="Zimin A."/>
            <person name="Workman R."/>
            <person name="Fan Y."/>
            <person name="Pertea G."/>
            <person name="Grossman N."/>
            <person name="Wear M.P."/>
            <person name="Jia B."/>
            <person name="Miller H."/>
            <person name="Casadevall A."/>
            <person name="Timp W."/>
            <person name="Zhang S.X."/>
            <person name="Salzberg S.L."/>
        </authorList>
    </citation>
    <scope>NUCLEOTIDE SEQUENCE [LARGE SCALE GENOMIC DNA]</scope>
    <source>
        <strain evidence="1 2">JHH-5317</strain>
    </source>
</reference>
<keyword evidence="2" id="KW-1185">Reference proteome</keyword>
<dbReference type="Proteomes" id="UP000233524">
    <property type="component" value="Unassembled WGS sequence"/>
</dbReference>
<dbReference type="VEuPathDB" id="FungiDB:jhhlp_000276"/>
<sequence>MLSFLLRLLRAPIRIPVRIFRLWLRFLWRPVRFQWFLVPWRILLVGLTLLSLPAALTGVAEGIFYGVWADKTYYESLDNFVYNVESAQWMDQYSVPGGPGIHDTALGPFSLVQLRDPTNWWERVGLKRFDLPGDPGVLSDEVPVDQYANLNVLYRRIPWSTKPKKPWHHFIFASRQIAGVLLDEWDHAFNDLLQYHYKNPAVGNATFQYITCPTSFLCDVWKVRGPSFLHFTTEVPTLDDGSPDPEVPERDAIPGYDPVYVRVFEFPRIEDYGKALHLPRGVFPTYFEQLRSVTENPGVWQTESVYTDIQQVLQRSFEIAEDKKYEYPLTYGKIRALDIWVLDQFAKIDPAGEESLTGYYAALVRLLCFSLSYHVRFFIVRSQEFISALFLNFFGVGWKDKLNHQMDLDGDDGEYVASNFWDQMMVDFWDFAMQKMSENATAAAKAATDGADEDLYQTTPGPDMRWAAA</sequence>